<dbReference type="Proteomes" id="UP001375240">
    <property type="component" value="Unassembled WGS sequence"/>
</dbReference>
<evidence type="ECO:0000313" key="4">
    <source>
        <dbReference type="Proteomes" id="UP001375240"/>
    </source>
</evidence>
<feature type="region of interest" description="Disordered" evidence="1">
    <location>
        <begin position="32"/>
        <end position="52"/>
    </location>
</feature>
<reference evidence="3 4" key="1">
    <citation type="submission" date="2019-10" db="EMBL/GenBank/DDBJ databases">
        <authorList>
            <person name="Palmer J.M."/>
        </authorList>
    </citation>
    <scope>NUCLEOTIDE SEQUENCE [LARGE SCALE GENOMIC DNA]</scope>
    <source>
        <strain evidence="3 4">TWF696</strain>
    </source>
</reference>
<proteinExistence type="predicted"/>
<protein>
    <submittedName>
        <fullName evidence="3">Uncharacterized protein</fullName>
    </submittedName>
</protein>
<evidence type="ECO:0000313" key="3">
    <source>
        <dbReference type="EMBL" id="KAK6337881.1"/>
    </source>
</evidence>
<keyword evidence="2" id="KW-0732">Signal</keyword>
<name>A0AAV9UCF7_9PEZI</name>
<feature type="chain" id="PRO_5043463083" evidence="2">
    <location>
        <begin position="28"/>
        <end position="240"/>
    </location>
</feature>
<dbReference type="EMBL" id="JAVHNQ010000010">
    <property type="protein sequence ID" value="KAK6337881.1"/>
    <property type="molecule type" value="Genomic_DNA"/>
</dbReference>
<keyword evidence="4" id="KW-1185">Reference proteome</keyword>
<organism evidence="3 4">
    <name type="scientific">Orbilia brochopaga</name>
    <dbReference type="NCBI Taxonomy" id="3140254"/>
    <lineage>
        <taxon>Eukaryota</taxon>
        <taxon>Fungi</taxon>
        <taxon>Dikarya</taxon>
        <taxon>Ascomycota</taxon>
        <taxon>Pezizomycotina</taxon>
        <taxon>Orbiliomycetes</taxon>
        <taxon>Orbiliales</taxon>
        <taxon>Orbiliaceae</taxon>
        <taxon>Orbilia</taxon>
    </lineage>
</organism>
<sequence length="240" mass="26061">MFSSRNFMGVCLLLASGTSLFPAGILAAPSPDPEANPLALPAPAPEAAPEPQIQDTGRKYNYEDIAKPTTQAPSEADEVVYANMVSTPGSSSPILKAEIQYFNDIFRQATLKVQFKKEDKEKCIQWVARAPNPITGKPIEFNSGSNKLMYATKIDFDQSNRILDANGNAWARTVGFYSDRYCRSMIGVQAIGGAEAASGVLERPAVFSLQQADGGRDQGRASLYLQTLKLPPLFYTLIMG</sequence>
<evidence type="ECO:0000256" key="2">
    <source>
        <dbReference type="SAM" id="SignalP"/>
    </source>
</evidence>
<comment type="caution">
    <text evidence="3">The sequence shown here is derived from an EMBL/GenBank/DDBJ whole genome shotgun (WGS) entry which is preliminary data.</text>
</comment>
<evidence type="ECO:0000256" key="1">
    <source>
        <dbReference type="SAM" id="MobiDB-lite"/>
    </source>
</evidence>
<dbReference type="AlphaFoldDB" id="A0AAV9UCF7"/>
<feature type="signal peptide" evidence="2">
    <location>
        <begin position="1"/>
        <end position="27"/>
    </location>
</feature>
<feature type="compositionally biased region" description="Pro residues" evidence="1">
    <location>
        <begin position="32"/>
        <end position="48"/>
    </location>
</feature>
<gene>
    <name evidence="3" type="ORF">TWF696_001359</name>
</gene>
<accession>A0AAV9UCF7</accession>